<keyword evidence="3" id="KW-1185">Reference proteome</keyword>
<evidence type="ECO:0000259" key="1">
    <source>
        <dbReference type="Pfam" id="PF01965"/>
    </source>
</evidence>
<reference evidence="2" key="1">
    <citation type="submission" date="2022-12" db="EMBL/GenBank/DDBJ databases">
        <authorList>
            <person name="Petersen C."/>
        </authorList>
    </citation>
    <scope>NUCLEOTIDE SEQUENCE</scope>
    <source>
        <strain evidence="2">IBT 21472</strain>
    </source>
</reference>
<name>A0A9W9PZB2_9EURO</name>
<dbReference type="InterPro" id="IPR052158">
    <property type="entry name" value="INH-QAR"/>
</dbReference>
<dbReference type="Proteomes" id="UP001147746">
    <property type="component" value="Unassembled WGS sequence"/>
</dbReference>
<dbReference type="Pfam" id="PF01965">
    <property type="entry name" value="DJ-1_PfpI"/>
    <property type="match status" value="1"/>
</dbReference>
<dbReference type="InterPro" id="IPR002818">
    <property type="entry name" value="DJ-1/PfpI"/>
</dbReference>
<evidence type="ECO:0000313" key="2">
    <source>
        <dbReference type="EMBL" id="KAJ5315608.1"/>
    </source>
</evidence>
<dbReference type="EMBL" id="JAPZBO010000005">
    <property type="protein sequence ID" value="KAJ5315608.1"/>
    <property type="molecule type" value="Genomic_DNA"/>
</dbReference>
<comment type="caution">
    <text evidence="2">The sequence shown here is derived from an EMBL/GenBank/DDBJ whole genome shotgun (WGS) entry which is preliminary data.</text>
</comment>
<dbReference type="Gene3D" id="3.40.50.880">
    <property type="match status" value="1"/>
</dbReference>
<protein>
    <submittedName>
        <fullName evidence="2">DJ-1 domain InhA-type</fullName>
    </submittedName>
</protein>
<dbReference type="InterPro" id="IPR029062">
    <property type="entry name" value="Class_I_gatase-like"/>
</dbReference>
<accession>A0A9W9PZB2</accession>
<gene>
    <name evidence="2" type="ORF">N7476_005915</name>
</gene>
<reference evidence="2" key="2">
    <citation type="journal article" date="2023" name="IMA Fungus">
        <title>Comparative genomic study of the Penicillium genus elucidates a diverse pangenome and 15 lateral gene transfer events.</title>
        <authorList>
            <person name="Petersen C."/>
            <person name="Sorensen T."/>
            <person name="Nielsen M.R."/>
            <person name="Sondergaard T.E."/>
            <person name="Sorensen J.L."/>
            <person name="Fitzpatrick D.A."/>
            <person name="Frisvad J.C."/>
            <person name="Nielsen K.L."/>
        </authorList>
    </citation>
    <scope>NUCLEOTIDE SEQUENCE</scope>
    <source>
        <strain evidence="2">IBT 21472</strain>
    </source>
</reference>
<proteinExistence type="predicted"/>
<evidence type="ECO:0000313" key="3">
    <source>
        <dbReference type="Proteomes" id="UP001147746"/>
    </source>
</evidence>
<dbReference type="SUPFAM" id="SSF52317">
    <property type="entry name" value="Class I glutamine amidotransferase-like"/>
    <property type="match status" value="1"/>
</dbReference>
<dbReference type="PANTHER" id="PTHR43130">
    <property type="entry name" value="ARAC-FAMILY TRANSCRIPTIONAL REGULATOR"/>
    <property type="match status" value="1"/>
</dbReference>
<dbReference type="AlphaFoldDB" id="A0A9W9PZB2"/>
<feature type="domain" description="DJ-1/PfpI" evidence="1">
    <location>
        <begin position="4"/>
        <end position="147"/>
    </location>
</feature>
<sequence>MGGSALIAIFPAFNSLDITGPIAVLFNSDFSITIAAKEELTISQENITVKRTVSFQEAHQNLSEYDILIVPGSRSRNILPYVQPENAQLMELLDLVAEFAKPQHRPTKERTALSVCTGVVGVLDGLTATTHRLATKGLQTACEEYTTRTPGAKGTTILPENSSVPVSYYDAGVNEFGVRVITTGAVTNGIDATLHYVASRSGRSVAVEVAGFIGHNWREEKA</sequence>
<organism evidence="2 3">
    <name type="scientific">Penicillium atrosanguineum</name>
    <dbReference type="NCBI Taxonomy" id="1132637"/>
    <lineage>
        <taxon>Eukaryota</taxon>
        <taxon>Fungi</taxon>
        <taxon>Dikarya</taxon>
        <taxon>Ascomycota</taxon>
        <taxon>Pezizomycotina</taxon>
        <taxon>Eurotiomycetes</taxon>
        <taxon>Eurotiomycetidae</taxon>
        <taxon>Eurotiales</taxon>
        <taxon>Aspergillaceae</taxon>
        <taxon>Penicillium</taxon>
    </lineage>
</organism>
<dbReference type="PANTHER" id="PTHR43130:SF3">
    <property type="entry name" value="HTH-TYPE TRANSCRIPTIONAL REGULATOR RV1931C"/>
    <property type="match status" value="1"/>
</dbReference>